<dbReference type="GO" id="GO:0000978">
    <property type="term" value="F:RNA polymerase II cis-regulatory region sequence-specific DNA binding"/>
    <property type="evidence" value="ECO:0007669"/>
    <property type="project" value="TreeGrafter"/>
</dbReference>
<keyword evidence="3 10" id="KW-0863">Zinc-finger</keyword>
<comment type="subcellular location">
    <subcellularLocation>
        <location evidence="10">Nucleus</location>
    </subcellularLocation>
</comment>
<evidence type="ECO:0000256" key="3">
    <source>
        <dbReference type="ARBA" id="ARBA00022771"/>
    </source>
</evidence>
<proteinExistence type="evidence at transcript level"/>
<dbReference type="SUPFAM" id="SSF48508">
    <property type="entry name" value="Nuclear receptor ligand-binding domain"/>
    <property type="match status" value="1"/>
</dbReference>
<evidence type="ECO:0000259" key="12">
    <source>
        <dbReference type="PROSITE" id="PS51030"/>
    </source>
</evidence>
<evidence type="ECO:0000256" key="5">
    <source>
        <dbReference type="ARBA" id="ARBA00023015"/>
    </source>
</evidence>
<dbReference type="InterPro" id="IPR035500">
    <property type="entry name" value="NHR-like_dom_sf"/>
</dbReference>
<evidence type="ECO:0000256" key="9">
    <source>
        <dbReference type="ARBA" id="ARBA00023242"/>
    </source>
</evidence>
<feature type="compositionally biased region" description="Low complexity" evidence="11">
    <location>
        <begin position="176"/>
        <end position="185"/>
    </location>
</feature>
<evidence type="ECO:0000256" key="2">
    <source>
        <dbReference type="ARBA" id="ARBA00022723"/>
    </source>
</evidence>
<dbReference type="GO" id="GO:0048384">
    <property type="term" value="P:retinoic acid receptor signaling pathway"/>
    <property type="evidence" value="ECO:0007669"/>
    <property type="project" value="TreeGrafter"/>
</dbReference>
<dbReference type="SMART" id="SM00399">
    <property type="entry name" value="ZnF_C4"/>
    <property type="match status" value="1"/>
</dbReference>
<keyword evidence="8 10" id="KW-0675">Receptor</keyword>
<dbReference type="Gene3D" id="1.10.565.10">
    <property type="entry name" value="Retinoid X Receptor"/>
    <property type="match status" value="1"/>
</dbReference>
<dbReference type="InterPro" id="IPR001723">
    <property type="entry name" value="Nuclear_hrmn_rcpt"/>
</dbReference>
<dbReference type="PANTHER" id="PTHR24082">
    <property type="entry name" value="NUCLEAR HORMONE RECEPTOR"/>
    <property type="match status" value="1"/>
</dbReference>
<dbReference type="PRINTS" id="PR00047">
    <property type="entry name" value="STROIDFINGER"/>
</dbReference>
<dbReference type="GO" id="GO:0000122">
    <property type="term" value="P:negative regulation of transcription by RNA polymerase II"/>
    <property type="evidence" value="ECO:0007669"/>
    <property type="project" value="TreeGrafter"/>
</dbReference>
<dbReference type="Pfam" id="PF00105">
    <property type="entry name" value="zf-C4"/>
    <property type="match status" value="1"/>
</dbReference>
<dbReference type="InterPro" id="IPR050234">
    <property type="entry name" value="Nuclear_hormone_rcpt_NR1"/>
</dbReference>
<keyword evidence="7 10" id="KW-0804">Transcription</keyword>
<dbReference type="InterPro" id="IPR001628">
    <property type="entry name" value="Znf_hrmn_rcpt"/>
</dbReference>
<keyword evidence="2 10" id="KW-0479">Metal-binding</keyword>
<accession>T1E1D3</accession>
<dbReference type="PRINTS" id="PR00398">
    <property type="entry name" value="STRDHORMONER"/>
</dbReference>
<reference evidence="14" key="1">
    <citation type="submission" date="2013-06" db="EMBL/GenBank/DDBJ databases">
        <title>Reactivating head regrowth in a regeneration deficient planarian species.</title>
        <authorList>
            <person name="Liu S.-Y."/>
            <person name="Brandl H."/>
            <person name="Henry I."/>
            <person name="Rink J."/>
        </authorList>
    </citation>
    <scope>NUCLEOTIDE SEQUENCE</scope>
</reference>
<feature type="region of interest" description="Disordered" evidence="11">
    <location>
        <begin position="306"/>
        <end position="330"/>
    </location>
</feature>
<feature type="domain" description="Nuclear receptor" evidence="12">
    <location>
        <begin position="210"/>
        <end position="285"/>
    </location>
</feature>
<evidence type="ECO:0000256" key="7">
    <source>
        <dbReference type="ARBA" id="ARBA00023163"/>
    </source>
</evidence>
<dbReference type="GO" id="GO:0005634">
    <property type="term" value="C:nucleus"/>
    <property type="evidence" value="ECO:0007669"/>
    <property type="project" value="UniProtKB-SubCell"/>
</dbReference>
<keyword evidence="9 10" id="KW-0539">Nucleus</keyword>
<keyword evidence="5 10" id="KW-0805">Transcription regulation</keyword>
<feature type="region of interest" description="Disordered" evidence="11">
    <location>
        <begin position="138"/>
        <end position="192"/>
    </location>
</feature>
<evidence type="ECO:0000256" key="11">
    <source>
        <dbReference type="SAM" id="MobiDB-lite"/>
    </source>
</evidence>
<evidence type="ECO:0000256" key="8">
    <source>
        <dbReference type="ARBA" id="ARBA00023170"/>
    </source>
</evidence>
<dbReference type="Pfam" id="PF00104">
    <property type="entry name" value="Hormone_recep"/>
    <property type="match status" value="1"/>
</dbReference>
<dbReference type="FunFam" id="3.30.50.10:FF:000030">
    <property type="entry name" value="Nuclear Hormone Receptor family"/>
    <property type="match status" value="1"/>
</dbReference>
<evidence type="ECO:0000256" key="1">
    <source>
        <dbReference type="ARBA" id="ARBA00005993"/>
    </source>
</evidence>
<dbReference type="PANTHER" id="PTHR24082:SF330">
    <property type="entry name" value="THYROID HORMONE RECEPTOR BETA"/>
    <property type="match status" value="1"/>
</dbReference>
<dbReference type="GO" id="GO:0008270">
    <property type="term" value="F:zinc ion binding"/>
    <property type="evidence" value="ECO:0007669"/>
    <property type="project" value="UniProtKB-KW"/>
</dbReference>
<evidence type="ECO:0000256" key="10">
    <source>
        <dbReference type="RuleBase" id="RU004334"/>
    </source>
</evidence>
<dbReference type="PROSITE" id="PS51843">
    <property type="entry name" value="NR_LBD"/>
    <property type="match status" value="1"/>
</dbReference>
<dbReference type="Gene3D" id="3.30.50.10">
    <property type="entry name" value="Erythroid Transcription Factor GATA-1, subunit A"/>
    <property type="match status" value="1"/>
</dbReference>
<dbReference type="GO" id="GO:0004879">
    <property type="term" value="F:nuclear receptor activity"/>
    <property type="evidence" value="ECO:0007669"/>
    <property type="project" value="TreeGrafter"/>
</dbReference>
<dbReference type="SMART" id="SM00430">
    <property type="entry name" value="HOLI"/>
    <property type="match status" value="1"/>
</dbReference>
<dbReference type="InterPro" id="IPR013088">
    <property type="entry name" value="Znf_NHR/GATA"/>
</dbReference>
<dbReference type="EMBL" id="GAKU01000055">
    <property type="protein sequence ID" value="JAA92582.1"/>
    <property type="molecule type" value="mRNA"/>
</dbReference>
<comment type="similarity">
    <text evidence="1 10">Belongs to the nuclear hormone receptor family.</text>
</comment>
<dbReference type="AlphaFoldDB" id="T1E1D3"/>
<dbReference type="SUPFAM" id="SSF57716">
    <property type="entry name" value="Glucocorticoid receptor-like (DNA-binding domain)"/>
    <property type="match status" value="1"/>
</dbReference>
<evidence type="ECO:0000256" key="6">
    <source>
        <dbReference type="ARBA" id="ARBA00023125"/>
    </source>
</evidence>
<dbReference type="CDD" id="cd06961">
    <property type="entry name" value="NR_DBD_TR"/>
    <property type="match status" value="1"/>
</dbReference>
<evidence type="ECO:0000313" key="14">
    <source>
        <dbReference type="EMBL" id="JAA92582.1"/>
    </source>
</evidence>
<organism evidence="14">
    <name type="scientific">Dendrocoelum lacteum</name>
    <dbReference type="NCBI Taxonomy" id="27895"/>
    <lineage>
        <taxon>Eukaryota</taxon>
        <taxon>Metazoa</taxon>
        <taxon>Spiralia</taxon>
        <taxon>Lophotrochozoa</taxon>
        <taxon>Platyhelminthes</taxon>
        <taxon>Rhabditophora</taxon>
        <taxon>Seriata</taxon>
        <taxon>Tricladida</taxon>
        <taxon>Continenticola</taxon>
        <taxon>Planarioidea</taxon>
        <taxon>Dendrocoelidae</taxon>
        <taxon>Dendrocoelum</taxon>
    </lineage>
</organism>
<keyword evidence="4 10" id="KW-0862">Zinc</keyword>
<dbReference type="InterPro" id="IPR000536">
    <property type="entry name" value="Nucl_hrmn_rcpt_lig-bd"/>
</dbReference>
<name>T1E1D3_9PLAT</name>
<dbReference type="PROSITE" id="PS00031">
    <property type="entry name" value="NUCLEAR_REC_DBD_1"/>
    <property type="match status" value="1"/>
</dbReference>
<dbReference type="GO" id="GO:0045944">
    <property type="term" value="P:positive regulation of transcription by RNA polymerase II"/>
    <property type="evidence" value="ECO:0007669"/>
    <property type="project" value="TreeGrafter"/>
</dbReference>
<dbReference type="GO" id="GO:0030154">
    <property type="term" value="P:cell differentiation"/>
    <property type="evidence" value="ECO:0007669"/>
    <property type="project" value="TreeGrafter"/>
</dbReference>
<sequence length="743" mass="83383">MNRLKDNSSTDAVNPYSSSYLIDTDLGYNNNNLSQGFMNEFKMNTSVSGSLSAPTSLSRTTEHFTYPNYTPTLDYIQCIQSADESYGSSCSSGTKLPYTLSQGLMNSSTYVHSNGQSVDSYFFNSEGLMMFNEVDENENSMKQDLRHSKGRGRGAHSNGARKRHVSQENNEDSSKNDSVSVSSSHGRGRHGKALARHPFIPSYMDPNNGPHLCVVCKHNASGFHYRVMACEGCKGFFRRTVQNNLVYSCKFSNKCDIQPHNRAQCQECRWRKCLEVGMAKDLVLSDEARRAKKELIAANRAKKITSDKSSNKGSNEFRDPCSPGNNDKSPFIISEEDERLIKQIKNAFDETDTSKTEINIDFGDASNSQLLHIIVDHHVTSLIMKCDIVDDANIQSAKFNFSQQFNILVIIVEPMMQRVISFAFMIPKFIQLSLNDQVVLLKNASFDIICLRNSMNYEKHNRDMKLEPGFTITKDLSSFHKLVEPTYIFASRISYLNMDCVEVSLMAALTLLSCDRLGLEDIVKVESLQDNILRSIDCYMKHNCYDNTHRQSELYATILPELRSTTSWHSQIMINSKDFLSGSLLTTIKAIYHYQDLPQCSPFVESSTFTMVQSPMSKLSSPATSMINPLSNGPMCLNFPYVNQTMPPLYAAGPNNTTGRTLYVNPMLPSPHLSSHSGQSSYTELLTESTHNSDLKLEGLLMVDQYTTQETSTSNSNFPPVNGLTQPILDDVDPVFDFTSNLL</sequence>
<protein>
    <submittedName>
        <fullName evidence="14">TR-1</fullName>
    </submittedName>
</protein>
<keyword evidence="6 10" id="KW-0238">DNA-binding</keyword>
<dbReference type="PROSITE" id="PS51030">
    <property type="entry name" value="NUCLEAR_REC_DBD_2"/>
    <property type="match status" value="1"/>
</dbReference>
<evidence type="ECO:0000259" key="13">
    <source>
        <dbReference type="PROSITE" id="PS51843"/>
    </source>
</evidence>
<feature type="compositionally biased region" description="Basic and acidic residues" evidence="11">
    <location>
        <begin position="306"/>
        <end position="319"/>
    </location>
</feature>
<evidence type="ECO:0000256" key="4">
    <source>
        <dbReference type="ARBA" id="ARBA00022833"/>
    </source>
</evidence>
<feature type="compositionally biased region" description="Basic residues" evidence="11">
    <location>
        <begin position="148"/>
        <end position="164"/>
    </location>
</feature>
<feature type="domain" description="NR LBD" evidence="13">
    <location>
        <begin position="336"/>
        <end position="595"/>
    </location>
</feature>